<evidence type="ECO:0000313" key="5">
    <source>
        <dbReference type="EMBL" id="PIO16446.1"/>
    </source>
</evidence>
<dbReference type="SUPFAM" id="SSF54637">
    <property type="entry name" value="Thioesterase/thiol ester dehydrase-isomerase"/>
    <property type="match status" value="1"/>
</dbReference>
<keyword evidence="2" id="KW-0378">Hydrolase</keyword>
<evidence type="ECO:0000256" key="4">
    <source>
        <dbReference type="ARBA" id="ARBA00023098"/>
    </source>
</evidence>
<evidence type="ECO:0000313" key="6">
    <source>
        <dbReference type="Proteomes" id="UP000228934"/>
    </source>
</evidence>
<reference evidence="6" key="1">
    <citation type="journal article" date="2017" name="Nat. Commun.">
        <title>The North American bullfrog draft genome provides insight into hormonal regulation of long noncoding RNA.</title>
        <authorList>
            <person name="Hammond S.A."/>
            <person name="Warren R.L."/>
            <person name="Vandervalk B.P."/>
            <person name="Kucuk E."/>
            <person name="Khan H."/>
            <person name="Gibb E.A."/>
            <person name="Pandoh P."/>
            <person name="Kirk H."/>
            <person name="Zhao Y."/>
            <person name="Jones M."/>
            <person name="Mungall A.J."/>
            <person name="Coope R."/>
            <person name="Pleasance S."/>
            <person name="Moore R.A."/>
            <person name="Holt R.A."/>
            <person name="Round J.M."/>
            <person name="Ohora S."/>
            <person name="Walle B.V."/>
            <person name="Veldhoen N."/>
            <person name="Helbing C.C."/>
            <person name="Birol I."/>
        </authorList>
    </citation>
    <scope>NUCLEOTIDE SEQUENCE [LARGE SCALE GENOMIC DNA]</scope>
</reference>
<dbReference type="GO" id="GO:0016787">
    <property type="term" value="F:hydrolase activity"/>
    <property type="evidence" value="ECO:0007669"/>
    <property type="project" value="UniProtKB-KW"/>
</dbReference>
<organism evidence="5 6">
    <name type="scientific">Aquarana catesbeiana</name>
    <name type="common">American bullfrog</name>
    <name type="synonym">Rana catesbeiana</name>
    <dbReference type="NCBI Taxonomy" id="8400"/>
    <lineage>
        <taxon>Eukaryota</taxon>
        <taxon>Metazoa</taxon>
        <taxon>Chordata</taxon>
        <taxon>Craniata</taxon>
        <taxon>Vertebrata</taxon>
        <taxon>Euteleostomi</taxon>
        <taxon>Amphibia</taxon>
        <taxon>Batrachia</taxon>
        <taxon>Anura</taxon>
        <taxon>Neobatrachia</taxon>
        <taxon>Ranoidea</taxon>
        <taxon>Ranidae</taxon>
        <taxon>Aquarana</taxon>
    </lineage>
</organism>
<evidence type="ECO:0008006" key="7">
    <source>
        <dbReference type="Google" id="ProtNLM"/>
    </source>
</evidence>
<feature type="non-terminal residue" evidence="5">
    <location>
        <position position="137"/>
    </location>
</feature>
<protein>
    <recommendedName>
        <fullName evidence="7">Thioesterase domain-containing protein</fullName>
    </recommendedName>
</protein>
<name>A0A2G9QLL4_AQUCT</name>
<dbReference type="Proteomes" id="UP000228934">
    <property type="component" value="Unassembled WGS sequence"/>
</dbReference>
<gene>
    <name evidence="5" type="ORF">AB205_0189420</name>
</gene>
<keyword evidence="3" id="KW-0276">Fatty acid metabolism</keyword>
<sequence length="137" mass="15040">MSFLSPLPGTMLYGLSRIIRGGAALCRHTAPARVQCERRYSVAHRPRDYALPNPTWNPDTKRLNLDQDGIGFEYCMFYNEAEKRTVCIFQPGPYLGGLTGHTHGGCIATIIDATVGTGIVHSIGPAMTANLNIDYQK</sequence>
<evidence type="ECO:0000256" key="2">
    <source>
        <dbReference type="ARBA" id="ARBA00022801"/>
    </source>
</evidence>
<accession>A0A2G9QLL4</accession>
<dbReference type="GO" id="GO:0006631">
    <property type="term" value="P:fatty acid metabolic process"/>
    <property type="evidence" value="ECO:0007669"/>
    <property type="project" value="UniProtKB-KW"/>
</dbReference>
<evidence type="ECO:0000256" key="3">
    <source>
        <dbReference type="ARBA" id="ARBA00022832"/>
    </source>
</evidence>
<dbReference type="InterPro" id="IPR029069">
    <property type="entry name" value="HotDog_dom_sf"/>
</dbReference>
<evidence type="ECO:0000256" key="1">
    <source>
        <dbReference type="ARBA" id="ARBA00022490"/>
    </source>
</evidence>
<keyword evidence="6" id="KW-1185">Reference proteome</keyword>
<dbReference type="PANTHER" id="PTHR12418">
    <property type="entry name" value="ACYL-COENZYME A THIOESTERASE THEM4"/>
    <property type="match status" value="1"/>
</dbReference>
<keyword evidence="1" id="KW-0963">Cytoplasm</keyword>
<dbReference type="PANTHER" id="PTHR12418:SF19">
    <property type="entry name" value="ACYL-COENZYME A THIOESTERASE THEM4"/>
    <property type="match status" value="1"/>
</dbReference>
<dbReference type="Gene3D" id="3.10.129.10">
    <property type="entry name" value="Hotdog Thioesterase"/>
    <property type="match status" value="1"/>
</dbReference>
<dbReference type="AlphaFoldDB" id="A0A2G9QLL4"/>
<keyword evidence="4" id="KW-0443">Lipid metabolism</keyword>
<proteinExistence type="predicted"/>
<dbReference type="OrthoDB" id="506431at2759"/>
<dbReference type="InterPro" id="IPR052365">
    <property type="entry name" value="THEM4/THEM5_acyl-CoA_thioest"/>
</dbReference>
<dbReference type="EMBL" id="KV963349">
    <property type="protein sequence ID" value="PIO16446.1"/>
    <property type="molecule type" value="Genomic_DNA"/>
</dbReference>